<evidence type="ECO:0000259" key="5">
    <source>
        <dbReference type="PROSITE" id="PS50804"/>
    </source>
</evidence>
<feature type="chain" id="PRO_5029639630" description="CCHC-type domain-containing protein" evidence="3">
    <location>
        <begin position="24"/>
        <end position="268"/>
    </location>
</feature>
<accession>A0A7M4E513</accession>
<name>A0A7M4E513_CROPO</name>
<dbReference type="InterPro" id="IPR036875">
    <property type="entry name" value="Znf_CCHC_sf"/>
</dbReference>
<protein>
    <recommendedName>
        <fullName evidence="8">CCHC-type domain-containing protein</fullName>
    </recommendedName>
</protein>
<feature type="region of interest" description="Disordered" evidence="2">
    <location>
        <begin position="186"/>
        <end position="224"/>
    </location>
</feature>
<sequence length="268" mass="30422">IFMFIPMGKWVSLSMFPLNLTQAAHRAMSRSDAMDYETVKGEILRRLDITPERHRQAFRDKKPAEVRTPRILWQMLADLLGKWLRPESTPKEQILDLVLMEQFIFDLEEETRNWVRCHCPTSSREALQWAEQFNTAQGERCQTGGPKMPELTTRRVTDSKAGKRGGGQGPTCFTCGGKGHFARNCPQGTRQDPFRDKYHQEHHPVPEGAPEPETMDCGVASHPPAPIQPLPQVQAWVEGVPIQAVVDTGCTQSLVRLSMVRWKRAPRG</sequence>
<feature type="domain" description="SCAN box" evidence="5">
    <location>
        <begin position="55"/>
        <end position="134"/>
    </location>
</feature>
<dbReference type="SMART" id="SM00431">
    <property type="entry name" value="SCAN"/>
    <property type="match status" value="1"/>
</dbReference>
<reference evidence="6" key="2">
    <citation type="submission" date="2025-09" db="UniProtKB">
        <authorList>
            <consortium name="Ensembl"/>
        </authorList>
    </citation>
    <scope>IDENTIFICATION</scope>
</reference>
<dbReference type="Pfam" id="PF02023">
    <property type="entry name" value="SCAN"/>
    <property type="match status" value="1"/>
</dbReference>
<evidence type="ECO:0008006" key="8">
    <source>
        <dbReference type="Google" id="ProtNLM"/>
    </source>
</evidence>
<keyword evidence="1" id="KW-0862">Zinc</keyword>
<dbReference type="Ensembl" id="ENSCPRT00005005356.1">
    <property type="protein sequence ID" value="ENSCPRP00005004566.1"/>
    <property type="gene ID" value="ENSCPRG00005003324.1"/>
</dbReference>
<keyword evidence="1" id="KW-0863">Zinc-finger</keyword>
<dbReference type="GO" id="GO:0008270">
    <property type="term" value="F:zinc ion binding"/>
    <property type="evidence" value="ECO:0007669"/>
    <property type="project" value="UniProtKB-KW"/>
</dbReference>
<organism evidence="6 7">
    <name type="scientific">Crocodylus porosus</name>
    <name type="common">Saltwater crocodile</name>
    <name type="synonym">Estuarine crocodile</name>
    <dbReference type="NCBI Taxonomy" id="8502"/>
    <lineage>
        <taxon>Eukaryota</taxon>
        <taxon>Metazoa</taxon>
        <taxon>Chordata</taxon>
        <taxon>Craniata</taxon>
        <taxon>Vertebrata</taxon>
        <taxon>Euteleostomi</taxon>
        <taxon>Archelosauria</taxon>
        <taxon>Archosauria</taxon>
        <taxon>Crocodylia</taxon>
        <taxon>Longirostres</taxon>
        <taxon>Crocodylidae</taxon>
        <taxon>Crocodylus</taxon>
    </lineage>
</organism>
<evidence type="ECO:0000313" key="6">
    <source>
        <dbReference type="Ensembl" id="ENSCPRP00005004566.1"/>
    </source>
</evidence>
<dbReference type="SMART" id="SM00343">
    <property type="entry name" value="ZnF_C2HC"/>
    <property type="match status" value="1"/>
</dbReference>
<dbReference type="InterPro" id="IPR003309">
    <property type="entry name" value="SCAN_dom"/>
</dbReference>
<dbReference type="PROSITE" id="PS50158">
    <property type="entry name" value="ZF_CCHC"/>
    <property type="match status" value="1"/>
</dbReference>
<dbReference type="Gene3D" id="4.10.60.10">
    <property type="entry name" value="Zinc finger, CCHC-type"/>
    <property type="match status" value="1"/>
</dbReference>
<dbReference type="GeneTree" id="ENSGT00960000189285"/>
<dbReference type="InterPro" id="IPR001878">
    <property type="entry name" value="Znf_CCHC"/>
</dbReference>
<feature type="signal peptide" evidence="3">
    <location>
        <begin position="1"/>
        <end position="23"/>
    </location>
</feature>
<dbReference type="SUPFAM" id="SSF57756">
    <property type="entry name" value="Retrovirus zinc finger-like domains"/>
    <property type="match status" value="1"/>
</dbReference>
<dbReference type="PANTHER" id="PTHR46888">
    <property type="entry name" value="ZINC KNUCKLE DOMAINCONTAINING PROTEIN-RELATED"/>
    <property type="match status" value="1"/>
</dbReference>
<dbReference type="Gene3D" id="1.10.4020.10">
    <property type="entry name" value="DNA breaking-rejoining enzymes"/>
    <property type="match status" value="1"/>
</dbReference>
<evidence type="ECO:0000256" key="1">
    <source>
        <dbReference type="PROSITE-ProRule" id="PRU00047"/>
    </source>
</evidence>
<keyword evidence="7" id="KW-1185">Reference proteome</keyword>
<dbReference type="PROSITE" id="PS50804">
    <property type="entry name" value="SCAN_BOX"/>
    <property type="match status" value="1"/>
</dbReference>
<dbReference type="SUPFAM" id="SSF47353">
    <property type="entry name" value="Retrovirus capsid dimerization domain-like"/>
    <property type="match status" value="1"/>
</dbReference>
<dbReference type="OMA" id="DCGVASH"/>
<keyword evidence="1" id="KW-0479">Metal-binding</keyword>
<evidence type="ECO:0000259" key="4">
    <source>
        <dbReference type="PROSITE" id="PS50158"/>
    </source>
</evidence>
<dbReference type="Pfam" id="PF00098">
    <property type="entry name" value="zf-CCHC"/>
    <property type="match status" value="1"/>
</dbReference>
<keyword evidence="3" id="KW-0732">Signal</keyword>
<evidence type="ECO:0000256" key="2">
    <source>
        <dbReference type="SAM" id="MobiDB-lite"/>
    </source>
</evidence>
<reference evidence="6" key="1">
    <citation type="submission" date="2025-08" db="UniProtKB">
        <authorList>
            <consortium name="Ensembl"/>
        </authorList>
    </citation>
    <scope>IDENTIFICATION</scope>
</reference>
<proteinExistence type="predicted"/>
<dbReference type="Proteomes" id="UP000594220">
    <property type="component" value="Unplaced"/>
</dbReference>
<dbReference type="InterPro" id="IPR038269">
    <property type="entry name" value="SCAN_sf"/>
</dbReference>
<dbReference type="AlphaFoldDB" id="A0A7M4E513"/>
<dbReference type="PANTHER" id="PTHR46888:SF1">
    <property type="entry name" value="RIBONUCLEASE H"/>
    <property type="match status" value="1"/>
</dbReference>
<evidence type="ECO:0000313" key="7">
    <source>
        <dbReference type="Proteomes" id="UP000594220"/>
    </source>
</evidence>
<evidence type="ECO:0000256" key="3">
    <source>
        <dbReference type="SAM" id="SignalP"/>
    </source>
</evidence>
<dbReference type="GO" id="GO:0003676">
    <property type="term" value="F:nucleic acid binding"/>
    <property type="evidence" value="ECO:0007669"/>
    <property type="project" value="InterPro"/>
</dbReference>
<feature type="compositionally biased region" description="Basic and acidic residues" evidence="2">
    <location>
        <begin position="192"/>
        <end position="205"/>
    </location>
</feature>
<feature type="domain" description="CCHC-type" evidence="4">
    <location>
        <begin position="172"/>
        <end position="187"/>
    </location>
</feature>